<gene>
    <name evidence="8" type="primary">infB</name>
    <name evidence="13" type="ORF">SAMN03080599_00437</name>
</gene>
<name>A0A1G5RSQ9_9FIRM</name>
<dbReference type="Pfam" id="PF11987">
    <property type="entry name" value="IF-2"/>
    <property type="match status" value="1"/>
</dbReference>
<dbReference type="EMBL" id="FMWL01000002">
    <property type="protein sequence ID" value="SCZ76848.1"/>
    <property type="molecule type" value="Genomic_DNA"/>
</dbReference>
<dbReference type="Pfam" id="PF04760">
    <property type="entry name" value="IF2_N"/>
    <property type="match status" value="2"/>
</dbReference>
<keyword evidence="14" id="KW-1185">Reference proteome</keyword>
<evidence type="ECO:0000256" key="6">
    <source>
        <dbReference type="ARBA" id="ARBA00023134"/>
    </source>
</evidence>
<keyword evidence="5 8" id="KW-0648">Protein biosynthesis</keyword>
<dbReference type="OrthoDB" id="9811804at2"/>
<dbReference type="AlphaFoldDB" id="A0A1G5RSQ9"/>
<dbReference type="FunFam" id="2.40.30.10:FF:000008">
    <property type="entry name" value="Translation initiation factor IF-2"/>
    <property type="match status" value="1"/>
</dbReference>
<dbReference type="Proteomes" id="UP000199208">
    <property type="component" value="Unassembled WGS sequence"/>
</dbReference>
<dbReference type="InterPro" id="IPR000795">
    <property type="entry name" value="T_Tr_GTP-bd_dom"/>
</dbReference>
<dbReference type="GO" id="GO:0005525">
    <property type="term" value="F:GTP binding"/>
    <property type="evidence" value="ECO:0007669"/>
    <property type="project" value="UniProtKB-KW"/>
</dbReference>
<dbReference type="FunFam" id="3.40.50.10050:FF:000001">
    <property type="entry name" value="Translation initiation factor IF-2"/>
    <property type="match status" value="1"/>
</dbReference>
<dbReference type="NCBIfam" id="TIGR00487">
    <property type="entry name" value="IF-2"/>
    <property type="match status" value="1"/>
</dbReference>
<keyword evidence="10" id="KW-0175">Coiled coil</keyword>
<keyword evidence="8" id="KW-0963">Cytoplasm</keyword>
<reference evidence="13 14" key="1">
    <citation type="submission" date="2016-10" db="EMBL/GenBank/DDBJ databases">
        <authorList>
            <person name="de Groot N.N."/>
        </authorList>
    </citation>
    <scope>NUCLEOTIDE SEQUENCE [LARGE SCALE GENOMIC DNA]</scope>
    <source>
        <strain evidence="13 14">DSM 2784</strain>
    </source>
</reference>
<dbReference type="Pfam" id="PF22042">
    <property type="entry name" value="EF-G_D2"/>
    <property type="match status" value="1"/>
</dbReference>
<keyword evidence="3 8" id="KW-0396">Initiation factor</keyword>
<dbReference type="InterPro" id="IPR044145">
    <property type="entry name" value="IF2_II"/>
</dbReference>
<feature type="compositionally biased region" description="Basic residues" evidence="11">
    <location>
        <begin position="127"/>
        <end position="137"/>
    </location>
</feature>
<dbReference type="GO" id="GO:0003924">
    <property type="term" value="F:GTPase activity"/>
    <property type="evidence" value="ECO:0007669"/>
    <property type="project" value="UniProtKB-UniRule"/>
</dbReference>
<dbReference type="InterPro" id="IPR009000">
    <property type="entry name" value="Transl_B-barrel_sf"/>
</dbReference>
<dbReference type="InterPro" id="IPR027417">
    <property type="entry name" value="P-loop_NTPase"/>
</dbReference>
<comment type="similarity">
    <text evidence="1 8 9">Belongs to the TRAFAC class translation factor GTPase superfamily. Classic translation factor GTPase family. IF-2 subfamily.</text>
</comment>
<evidence type="ECO:0000256" key="1">
    <source>
        <dbReference type="ARBA" id="ARBA00007733"/>
    </source>
</evidence>
<dbReference type="InterPro" id="IPR005225">
    <property type="entry name" value="Small_GTP-bd"/>
</dbReference>
<evidence type="ECO:0000256" key="2">
    <source>
        <dbReference type="ARBA" id="ARBA00020675"/>
    </source>
</evidence>
<feature type="binding site" evidence="8">
    <location>
        <begin position="344"/>
        <end position="347"/>
    </location>
    <ligand>
        <name>GTP</name>
        <dbReference type="ChEBI" id="CHEBI:37565"/>
    </ligand>
</feature>
<proteinExistence type="inferred from homology"/>
<dbReference type="CDD" id="cd03692">
    <property type="entry name" value="mtIF2_IVc"/>
    <property type="match status" value="1"/>
</dbReference>
<sequence length="734" mass="80433">MSKIRVYQLAKDLNLTSKELIEKFEALGVEVHNHMSTLEDSDIEVLKALLSGAVSESIEAEEDEEEIEEVEEDLFEDEAEALYEDDLEDEIIKSSFADKKIEKPKKVIRAIEEAEEEIEQQLEGRGSKNKKAKKKRRQETNPAFRPQEFSYENEIVLGETISIGELAKELKKQPKDIIMKLMNLGVMATLNQDIDFETAEMIAIEYGISVSKKLTEEEIEEKRYNFEDRPEDLTKRAPVVTVMGHVDHGKTSLLDAIRNTSVTTGEAGGITQHIGASEVSLKGEKIVFLDTPGHEAFTTLRARGAKVTDIAILVVAADDGVMPQTIEAIDHAKAAGVPIIVAVNKIDKANANPDRVKQELADRGLLIEEWGGDVISVEVSAIKNIGIDTLLEMVLLVAEMLELKANPKRPALGTILEAKVEKGRGPVATVLIENGTLRVGDPVAAGATHGRVRAMFNSHGKTIKQAGPASAVEITGLNDVPTAGDKFYATEEERHARAMAEKRQAELRVSTLRKTPHISLEDLFNQISQGQIKDLNIIVKADAHGSVEALKTSLNKITNEEVRVNVIHANVGTITESDILLASASNAIIIGFNVRPSAVVASLAENEGVELKTYRIIYEAISDVEAAMKGMLAPIYKEVVLGTLSIRATFKVPNVGTIAGAYVTNGKVTRNSQVRLIRDGIVIHEGKLSSLKRFKDDAKEVAQGYECGVGLENYNDLKEGDEIEAFIIEEVKRS</sequence>
<accession>A0A1G5RSQ9</accession>
<dbReference type="PROSITE" id="PS01176">
    <property type="entry name" value="IF2"/>
    <property type="match status" value="1"/>
</dbReference>
<dbReference type="RefSeq" id="WP_092589250.1">
    <property type="nucleotide sequence ID" value="NZ_FMWL01000002.1"/>
</dbReference>
<dbReference type="Gene3D" id="1.10.10.2480">
    <property type="match status" value="1"/>
</dbReference>
<evidence type="ECO:0000256" key="9">
    <source>
        <dbReference type="RuleBase" id="RU000644"/>
    </source>
</evidence>
<dbReference type="STRING" id="1120920.SAMN03080599_00437"/>
<organism evidence="13 14">
    <name type="scientific">Acidaminobacter hydrogenoformans DSM 2784</name>
    <dbReference type="NCBI Taxonomy" id="1120920"/>
    <lineage>
        <taxon>Bacteria</taxon>
        <taxon>Bacillati</taxon>
        <taxon>Bacillota</taxon>
        <taxon>Clostridia</taxon>
        <taxon>Peptostreptococcales</taxon>
        <taxon>Acidaminobacteraceae</taxon>
        <taxon>Acidaminobacter</taxon>
    </lineage>
</organism>
<dbReference type="SUPFAM" id="SSF50447">
    <property type="entry name" value="Translation proteins"/>
    <property type="match status" value="2"/>
</dbReference>
<dbReference type="Pfam" id="PF00009">
    <property type="entry name" value="GTP_EFTU"/>
    <property type="match status" value="1"/>
</dbReference>
<dbReference type="InterPro" id="IPR036925">
    <property type="entry name" value="TIF_IF2_dom3_sf"/>
</dbReference>
<evidence type="ECO:0000313" key="14">
    <source>
        <dbReference type="Proteomes" id="UP000199208"/>
    </source>
</evidence>
<comment type="subcellular location">
    <subcellularLocation>
        <location evidence="8">Cytoplasm</location>
    </subcellularLocation>
</comment>
<feature type="coiled-coil region" evidence="10">
    <location>
        <begin position="53"/>
        <end position="80"/>
    </location>
</feature>
<dbReference type="InterPro" id="IPR053905">
    <property type="entry name" value="EF-G-like_DII"/>
</dbReference>
<dbReference type="Gene3D" id="3.40.50.300">
    <property type="entry name" value="P-loop containing nucleotide triphosphate hydrolases"/>
    <property type="match status" value="1"/>
</dbReference>
<dbReference type="PROSITE" id="PS51722">
    <property type="entry name" value="G_TR_2"/>
    <property type="match status" value="1"/>
</dbReference>
<dbReference type="FunFam" id="3.40.50.300:FF:000019">
    <property type="entry name" value="Translation initiation factor IF-2"/>
    <property type="match status" value="1"/>
</dbReference>
<dbReference type="InterPro" id="IPR023115">
    <property type="entry name" value="TIF_IF2_dom3"/>
</dbReference>
<dbReference type="InterPro" id="IPR015760">
    <property type="entry name" value="TIF_IF2"/>
</dbReference>
<feature type="binding site" evidence="8">
    <location>
        <begin position="290"/>
        <end position="294"/>
    </location>
    <ligand>
        <name>GTP</name>
        <dbReference type="ChEBI" id="CHEBI:37565"/>
    </ligand>
</feature>
<evidence type="ECO:0000256" key="7">
    <source>
        <dbReference type="ARBA" id="ARBA00025162"/>
    </source>
</evidence>
<dbReference type="FunFam" id="2.40.30.10:FF:000007">
    <property type="entry name" value="Translation initiation factor IF-2"/>
    <property type="match status" value="1"/>
</dbReference>
<keyword evidence="4 8" id="KW-0547">Nucleotide-binding</keyword>
<dbReference type="GO" id="GO:0005829">
    <property type="term" value="C:cytosol"/>
    <property type="evidence" value="ECO:0007669"/>
    <property type="project" value="TreeGrafter"/>
</dbReference>
<dbReference type="CDD" id="cd01887">
    <property type="entry name" value="IF2_eIF5B"/>
    <property type="match status" value="1"/>
</dbReference>
<dbReference type="PANTHER" id="PTHR43381">
    <property type="entry name" value="TRANSLATION INITIATION FACTOR IF-2-RELATED"/>
    <property type="match status" value="1"/>
</dbReference>
<dbReference type="HAMAP" id="MF_00100_B">
    <property type="entry name" value="IF_2_B"/>
    <property type="match status" value="1"/>
</dbReference>
<evidence type="ECO:0000313" key="13">
    <source>
        <dbReference type="EMBL" id="SCZ76848.1"/>
    </source>
</evidence>
<feature type="binding site" evidence="8">
    <location>
        <begin position="244"/>
        <end position="251"/>
    </location>
    <ligand>
        <name>GTP</name>
        <dbReference type="ChEBI" id="CHEBI:37565"/>
    </ligand>
</feature>
<dbReference type="InterPro" id="IPR000178">
    <property type="entry name" value="TF_IF2_bacterial-like"/>
</dbReference>
<evidence type="ECO:0000256" key="8">
    <source>
        <dbReference type="HAMAP-Rule" id="MF_00100"/>
    </source>
</evidence>
<feature type="domain" description="Tr-type G" evidence="12">
    <location>
        <begin position="235"/>
        <end position="404"/>
    </location>
</feature>
<evidence type="ECO:0000256" key="10">
    <source>
        <dbReference type="SAM" id="Coils"/>
    </source>
</evidence>
<evidence type="ECO:0000256" key="3">
    <source>
        <dbReference type="ARBA" id="ARBA00022540"/>
    </source>
</evidence>
<comment type="function">
    <text evidence="7 8 9">One of the essential components for the initiation of protein synthesis. Protects formylmethionyl-tRNA from spontaneous hydrolysis and promotes its binding to the 30S ribosomal subunits. Also involved in the hydrolysis of GTP during the formation of the 70S ribosomal complex.</text>
</comment>
<evidence type="ECO:0000256" key="11">
    <source>
        <dbReference type="SAM" id="MobiDB-lite"/>
    </source>
</evidence>
<dbReference type="Gene3D" id="3.40.50.10050">
    <property type="entry name" value="Translation initiation factor IF- 2, domain 3"/>
    <property type="match status" value="1"/>
</dbReference>
<dbReference type="PANTHER" id="PTHR43381:SF5">
    <property type="entry name" value="TR-TYPE G DOMAIN-CONTAINING PROTEIN"/>
    <property type="match status" value="1"/>
</dbReference>
<dbReference type="GO" id="GO:0003743">
    <property type="term" value="F:translation initiation factor activity"/>
    <property type="evidence" value="ECO:0007669"/>
    <property type="project" value="UniProtKB-UniRule"/>
</dbReference>
<feature type="region of interest" description="Disordered" evidence="11">
    <location>
        <begin position="121"/>
        <end position="143"/>
    </location>
</feature>
<protein>
    <recommendedName>
        <fullName evidence="2 8">Translation initiation factor IF-2</fullName>
    </recommendedName>
</protein>
<feature type="region of interest" description="G-domain" evidence="8">
    <location>
        <begin position="238"/>
        <end position="386"/>
    </location>
</feature>
<dbReference type="SUPFAM" id="SSF52156">
    <property type="entry name" value="Initiation factor IF2/eIF5b, domain 3"/>
    <property type="match status" value="1"/>
</dbReference>
<dbReference type="SUPFAM" id="SSF52540">
    <property type="entry name" value="P-loop containing nucleoside triphosphate hydrolases"/>
    <property type="match status" value="1"/>
</dbReference>
<dbReference type="NCBIfam" id="TIGR00231">
    <property type="entry name" value="small_GTP"/>
    <property type="match status" value="1"/>
</dbReference>
<keyword evidence="6 8" id="KW-0342">GTP-binding</keyword>
<evidence type="ECO:0000256" key="5">
    <source>
        <dbReference type="ARBA" id="ARBA00022917"/>
    </source>
</evidence>
<dbReference type="Gene3D" id="2.40.30.10">
    <property type="entry name" value="Translation factors"/>
    <property type="match status" value="2"/>
</dbReference>
<dbReference type="CDD" id="cd03702">
    <property type="entry name" value="IF2_mtIF2_II"/>
    <property type="match status" value="1"/>
</dbReference>
<dbReference type="InterPro" id="IPR006847">
    <property type="entry name" value="IF2_N"/>
</dbReference>
<evidence type="ECO:0000259" key="12">
    <source>
        <dbReference type="PROSITE" id="PS51722"/>
    </source>
</evidence>
<evidence type="ECO:0000256" key="4">
    <source>
        <dbReference type="ARBA" id="ARBA00022741"/>
    </source>
</evidence>